<organism evidence="1 2">
    <name type="scientific">Cuscuta epithymum</name>
    <dbReference type="NCBI Taxonomy" id="186058"/>
    <lineage>
        <taxon>Eukaryota</taxon>
        <taxon>Viridiplantae</taxon>
        <taxon>Streptophyta</taxon>
        <taxon>Embryophyta</taxon>
        <taxon>Tracheophyta</taxon>
        <taxon>Spermatophyta</taxon>
        <taxon>Magnoliopsida</taxon>
        <taxon>eudicotyledons</taxon>
        <taxon>Gunneridae</taxon>
        <taxon>Pentapetalae</taxon>
        <taxon>asterids</taxon>
        <taxon>lamiids</taxon>
        <taxon>Solanales</taxon>
        <taxon>Convolvulaceae</taxon>
        <taxon>Cuscuteae</taxon>
        <taxon>Cuscuta</taxon>
        <taxon>Cuscuta subgen. Cuscuta</taxon>
    </lineage>
</organism>
<gene>
    <name evidence="1" type="ORF">CEPIT_LOCUS1501</name>
</gene>
<accession>A0AAV0C050</accession>
<keyword evidence="2" id="KW-1185">Reference proteome</keyword>
<proteinExistence type="predicted"/>
<evidence type="ECO:0000313" key="2">
    <source>
        <dbReference type="Proteomes" id="UP001152523"/>
    </source>
</evidence>
<dbReference type="Proteomes" id="UP001152523">
    <property type="component" value="Unassembled WGS sequence"/>
</dbReference>
<evidence type="ECO:0000313" key="1">
    <source>
        <dbReference type="EMBL" id="CAH9060081.1"/>
    </source>
</evidence>
<comment type="caution">
    <text evidence="1">The sequence shown here is derived from an EMBL/GenBank/DDBJ whole genome shotgun (WGS) entry which is preliminary data.</text>
</comment>
<dbReference type="AlphaFoldDB" id="A0AAV0C050"/>
<sequence length="26" mass="3146">MAETFNGYIIETRSKHIIYMLEDIRT</sequence>
<dbReference type="EMBL" id="CAMAPF010000008">
    <property type="protein sequence ID" value="CAH9060081.1"/>
    <property type="molecule type" value="Genomic_DNA"/>
</dbReference>
<protein>
    <submittedName>
        <fullName evidence="1">Uncharacterized protein</fullName>
    </submittedName>
</protein>
<reference evidence="1" key="1">
    <citation type="submission" date="2022-07" db="EMBL/GenBank/DDBJ databases">
        <authorList>
            <person name="Macas J."/>
            <person name="Novak P."/>
            <person name="Neumann P."/>
        </authorList>
    </citation>
    <scope>NUCLEOTIDE SEQUENCE</scope>
</reference>
<feature type="non-terminal residue" evidence="1">
    <location>
        <position position="26"/>
    </location>
</feature>
<name>A0AAV0C050_9ASTE</name>